<evidence type="ECO:0000256" key="10">
    <source>
        <dbReference type="RuleBase" id="RU003653"/>
    </source>
</evidence>
<dbReference type="InterPro" id="IPR036005">
    <property type="entry name" value="Creatinase/aminopeptidase-like"/>
</dbReference>
<dbReference type="AlphaFoldDB" id="A0A1L0CJS5"/>
<dbReference type="GO" id="GO:0006508">
    <property type="term" value="P:proteolysis"/>
    <property type="evidence" value="ECO:0007669"/>
    <property type="project" value="UniProtKB-KW"/>
</dbReference>
<dbReference type="Gene3D" id="1.10.10.10">
    <property type="entry name" value="Winged helix-like DNA-binding domain superfamily/Winged helix DNA-binding domain"/>
    <property type="match status" value="1"/>
</dbReference>
<keyword evidence="5 9" id="KW-0963">Cytoplasm</keyword>
<evidence type="ECO:0000313" key="13">
    <source>
        <dbReference type="EMBL" id="SGZ39061.1"/>
    </source>
</evidence>
<dbReference type="GO" id="GO:0070006">
    <property type="term" value="F:metalloaminopeptidase activity"/>
    <property type="evidence" value="ECO:0007669"/>
    <property type="project" value="UniProtKB-UniRule"/>
</dbReference>
<dbReference type="InterPro" id="IPR018349">
    <property type="entry name" value="Pept_M24A_MAP2_BS"/>
</dbReference>
<dbReference type="PRINTS" id="PR00599">
    <property type="entry name" value="MAPEPTIDASE"/>
</dbReference>
<keyword evidence="8 9" id="KW-0378">Hydrolase</keyword>
<dbReference type="VEuPathDB" id="FungiDB:HGUI_01261"/>
<keyword evidence="6 9" id="KW-0645">Protease</keyword>
<evidence type="ECO:0000256" key="1">
    <source>
        <dbReference type="ARBA" id="ARBA00000294"/>
    </source>
</evidence>
<dbReference type="PANTHER" id="PTHR45777">
    <property type="entry name" value="METHIONINE AMINOPEPTIDASE 2"/>
    <property type="match status" value="1"/>
</dbReference>
<dbReference type="CDD" id="cd01088">
    <property type="entry name" value="MetAP2"/>
    <property type="match status" value="1"/>
</dbReference>
<name>A0A1L0CJS5_9ASCO</name>
<evidence type="ECO:0000256" key="3">
    <source>
        <dbReference type="ARBA" id="ARBA00001954"/>
    </source>
</evidence>
<comment type="cofactor">
    <cofactor evidence="9">
        <name>Co(2+)</name>
        <dbReference type="ChEBI" id="CHEBI:48828"/>
    </cofactor>
    <cofactor evidence="9">
        <name>Zn(2+)</name>
        <dbReference type="ChEBI" id="CHEBI:29105"/>
    </cofactor>
    <cofactor evidence="9">
        <name>Mn(2+)</name>
        <dbReference type="ChEBI" id="CHEBI:29035"/>
    </cofactor>
    <cofactor evidence="9">
        <name>Fe(2+)</name>
        <dbReference type="ChEBI" id="CHEBI:29033"/>
    </cofactor>
    <text evidence="9">Binds 2 divalent metal cations per subunit. Has a high-affinity and a low affinity metal-binding site. The true nature of the physiological cofactor is under debate. The enzyme is active with cobalt, zinc, manganese or divalent iron ions. Most likely, methionine aminopeptidases function as mononuclear Fe(2+)-metalloproteases under physiological conditions, and the catalytically relevant metal-binding site has been assigned to the histidine-containing high-affinity site.</text>
</comment>
<feature type="domain" description="Peptidase M24" evidence="12">
    <location>
        <begin position="101"/>
        <end position="331"/>
    </location>
</feature>
<keyword evidence="7 9" id="KW-0479">Metal-binding</keyword>
<evidence type="ECO:0000259" key="12">
    <source>
        <dbReference type="Pfam" id="PF00557"/>
    </source>
</evidence>
<comment type="function">
    <text evidence="9 10">Cotranslationally removes the N-terminal methionine from nascent proteins. The N-terminal methionine is often cleaved when the second residue in the primary sequence is small and uncharged (Met-Ala-, Cys, Gly, Pro, Ser, Thr, or Val).</text>
</comment>
<evidence type="ECO:0000256" key="11">
    <source>
        <dbReference type="SAM" id="MobiDB-lite"/>
    </source>
</evidence>
<feature type="binding site" evidence="9">
    <location>
        <position position="192"/>
    </location>
    <ligand>
        <name>a divalent metal cation</name>
        <dbReference type="ChEBI" id="CHEBI:60240"/>
        <label>1</label>
    </ligand>
</feature>
<dbReference type="GO" id="GO:0005737">
    <property type="term" value="C:cytoplasm"/>
    <property type="evidence" value="ECO:0007669"/>
    <property type="project" value="UniProtKB-SubCell"/>
</dbReference>
<keyword evidence="4 9" id="KW-0031">Aminopeptidase</keyword>
<evidence type="ECO:0000313" key="14">
    <source>
        <dbReference type="Proteomes" id="UP000183365"/>
    </source>
</evidence>
<evidence type="ECO:0000256" key="4">
    <source>
        <dbReference type="ARBA" id="ARBA00022438"/>
    </source>
</evidence>
<dbReference type="OrthoDB" id="7848262at2759"/>
<dbReference type="InterPro" id="IPR050247">
    <property type="entry name" value="Met_Aminopeptidase_Type2"/>
</dbReference>
<dbReference type="SUPFAM" id="SSF55920">
    <property type="entry name" value="Creatinase/aminopeptidase"/>
    <property type="match status" value="1"/>
</dbReference>
<dbReference type="InterPro" id="IPR002468">
    <property type="entry name" value="Pept_M24A_MAP2"/>
</dbReference>
<dbReference type="Proteomes" id="UP000183365">
    <property type="component" value="Unassembled WGS sequence"/>
</dbReference>
<feature type="binding site" evidence="9">
    <location>
        <position position="290"/>
    </location>
    <ligand>
        <name>substrate</name>
    </ligand>
</feature>
<dbReference type="Pfam" id="PF00557">
    <property type="entry name" value="Peptidase_M24"/>
    <property type="match status" value="1"/>
</dbReference>
<feature type="binding site" evidence="9">
    <location>
        <position position="427"/>
    </location>
    <ligand>
        <name>a divalent metal cation</name>
        <dbReference type="ChEBI" id="CHEBI:60240"/>
        <label>2</label>
        <note>catalytic</note>
    </ligand>
</feature>
<gene>
    <name evidence="9" type="primary">MAP2</name>
    <name evidence="13" type="ORF">HGUI_01261</name>
</gene>
<feature type="binding site" evidence="9">
    <location>
        <position position="203"/>
    </location>
    <ligand>
        <name>a divalent metal cation</name>
        <dbReference type="ChEBI" id="CHEBI:60240"/>
        <label>2</label>
        <note>catalytic</note>
    </ligand>
</feature>
<sequence length="446" mass="50934">MSDVKSTQEALESIDIQDKQPIGEKDNVTSVKSKNKKKKKKNQDIKPIHEFFPKGTKFPEGKWLNYDPSYYYEGDNNLDRTTKLEERYNKSLAEHEQEWDDMRQAAEIHRRVRQNIQKKITVGMKLIDIVNNLEDNTRKFTSTTDITQQKNTYRDGGIGFPTGISINEVAAHYTPNRGDNTVLQYNDIMKLDFGVHINGNIIDSAWTTIMPDKQTKTSENNPYQSLLKAVRDATDTGIKAAGIDVRLCDIGEQIQEVMESYEVDLGNGEVLPVKCCRNLCGHNIKPYTIHGGKSVPIVKNSDTTKMEEFEHFAIETFGTTGRGYVYLDGEGSHYAINMQKLPKKITSKENANVIFDNIQDRLLKAIWDHFGSLPWCKRYLDKVVLSEGKLKLSLDYYNDLDFLVMSGYVQEYLPLVDIPGSMTAQAEHTILLHPHKKEIVSYGEDY</sequence>
<dbReference type="GO" id="GO:0051604">
    <property type="term" value="P:protein maturation"/>
    <property type="evidence" value="ECO:0007669"/>
    <property type="project" value="EnsemblFungi"/>
</dbReference>
<feature type="binding site" evidence="9">
    <location>
        <position position="172"/>
    </location>
    <ligand>
        <name>substrate</name>
    </ligand>
</feature>
<evidence type="ECO:0000256" key="6">
    <source>
        <dbReference type="ARBA" id="ARBA00022670"/>
    </source>
</evidence>
<dbReference type="SUPFAM" id="SSF46785">
    <property type="entry name" value="Winged helix' DNA-binding domain"/>
    <property type="match status" value="1"/>
</dbReference>
<keyword evidence="14" id="KW-1185">Reference proteome</keyword>
<comment type="catalytic activity">
    <reaction evidence="1 9 10">
        <text>Release of N-terminal amino acids, preferentially methionine, from peptides and arylamides.</text>
        <dbReference type="EC" id="3.4.11.18"/>
    </reaction>
</comment>
<dbReference type="PROSITE" id="PS01202">
    <property type="entry name" value="MAP_2"/>
    <property type="match status" value="1"/>
</dbReference>
<dbReference type="InterPro" id="IPR001714">
    <property type="entry name" value="Pept_M24_MAP"/>
</dbReference>
<organism evidence="13 14">
    <name type="scientific">Hanseniaspora guilliermondii</name>
    <dbReference type="NCBI Taxonomy" id="56406"/>
    <lineage>
        <taxon>Eukaryota</taxon>
        <taxon>Fungi</taxon>
        <taxon>Dikarya</taxon>
        <taxon>Ascomycota</taxon>
        <taxon>Saccharomycotina</taxon>
        <taxon>Saccharomycetes</taxon>
        <taxon>Saccharomycodales</taxon>
        <taxon>Saccharomycodaceae</taxon>
        <taxon>Hanseniaspora</taxon>
    </lineage>
</organism>
<feature type="compositionally biased region" description="Basic and acidic residues" evidence="11">
    <location>
        <begin position="16"/>
        <end position="27"/>
    </location>
</feature>
<comment type="subcellular location">
    <subcellularLocation>
        <location evidence="9">Cytoplasm</location>
    </subcellularLocation>
</comment>
<feature type="region of interest" description="Disordered" evidence="11">
    <location>
        <begin position="1"/>
        <end position="48"/>
    </location>
</feature>
<dbReference type="InterPro" id="IPR000994">
    <property type="entry name" value="Pept_M24"/>
</dbReference>
<dbReference type="InterPro" id="IPR036390">
    <property type="entry name" value="WH_DNA-bd_sf"/>
</dbReference>
<proteinExistence type="inferred from homology"/>
<evidence type="ECO:0000256" key="9">
    <source>
        <dbReference type="HAMAP-Rule" id="MF_03175"/>
    </source>
</evidence>
<comment type="cofactor">
    <cofactor evidence="2">
        <name>Mn(2+)</name>
        <dbReference type="ChEBI" id="CHEBI:29035"/>
    </cofactor>
</comment>
<dbReference type="EMBL" id="FQNF01000016">
    <property type="protein sequence ID" value="SGZ39061.1"/>
    <property type="molecule type" value="Genomic_DNA"/>
</dbReference>
<comment type="cofactor">
    <cofactor evidence="3">
        <name>Fe(2+)</name>
        <dbReference type="ChEBI" id="CHEBI:29033"/>
    </cofactor>
</comment>
<evidence type="ECO:0000256" key="2">
    <source>
        <dbReference type="ARBA" id="ARBA00001936"/>
    </source>
</evidence>
<dbReference type="InterPro" id="IPR036388">
    <property type="entry name" value="WH-like_DNA-bd_sf"/>
</dbReference>
<dbReference type="GO" id="GO:0004239">
    <property type="term" value="F:initiator methionyl aminopeptidase activity"/>
    <property type="evidence" value="ECO:0007669"/>
    <property type="project" value="UniProtKB-UniRule"/>
</dbReference>
<reference evidence="14" key="1">
    <citation type="submission" date="2016-11" db="EMBL/GenBank/DDBJ databases">
        <authorList>
            <person name="Guldener U."/>
        </authorList>
    </citation>
    <scope>NUCLEOTIDE SEQUENCE [LARGE SCALE GENOMIC DNA]</scope>
</reference>
<dbReference type="HAMAP" id="MF_03175">
    <property type="entry name" value="MetAP_2_euk"/>
    <property type="match status" value="1"/>
</dbReference>
<feature type="binding site" evidence="9">
    <location>
        <position position="203"/>
    </location>
    <ligand>
        <name>a divalent metal cation</name>
        <dbReference type="ChEBI" id="CHEBI:60240"/>
        <label>1</label>
    </ligand>
</feature>
<dbReference type="EC" id="3.4.11.18" evidence="9"/>
<comment type="similarity">
    <text evidence="9">Belongs to the peptidase M24A family. Methionine aminopeptidase eukaryotic type 2 subfamily.</text>
</comment>
<dbReference type="NCBIfam" id="TIGR00501">
    <property type="entry name" value="met_pdase_II"/>
    <property type="match status" value="1"/>
</dbReference>
<protein>
    <recommendedName>
        <fullName evidence="9">Methionine aminopeptidase 2</fullName>
        <shortName evidence="9">MAP 2</shortName>
        <shortName evidence="9">MetAP 2</shortName>
        <ecNumber evidence="9">3.4.11.18</ecNumber>
    </recommendedName>
    <alternativeName>
        <fullName evidence="9">Peptidase M</fullName>
    </alternativeName>
</protein>
<accession>A0A1L0CJS5</accession>
<evidence type="ECO:0000256" key="8">
    <source>
        <dbReference type="ARBA" id="ARBA00022801"/>
    </source>
</evidence>
<dbReference type="GO" id="GO:0046872">
    <property type="term" value="F:metal ion binding"/>
    <property type="evidence" value="ECO:0007669"/>
    <property type="project" value="UniProtKB-UniRule"/>
</dbReference>
<dbReference type="PANTHER" id="PTHR45777:SF2">
    <property type="entry name" value="METHIONINE AMINOPEPTIDASE 2"/>
    <property type="match status" value="1"/>
</dbReference>
<evidence type="ECO:0000256" key="7">
    <source>
        <dbReference type="ARBA" id="ARBA00022723"/>
    </source>
</evidence>
<feature type="binding site" evidence="9">
    <location>
        <position position="315"/>
    </location>
    <ligand>
        <name>a divalent metal cation</name>
        <dbReference type="ChEBI" id="CHEBI:60240"/>
        <label>2</label>
        <note>catalytic</note>
    </ligand>
</feature>
<feature type="binding site" evidence="9">
    <location>
        <position position="427"/>
    </location>
    <ligand>
        <name>a divalent metal cation</name>
        <dbReference type="ChEBI" id="CHEBI:60240"/>
        <label>1</label>
    </ligand>
</feature>
<evidence type="ECO:0000256" key="5">
    <source>
        <dbReference type="ARBA" id="ARBA00022490"/>
    </source>
</evidence>
<dbReference type="Gene3D" id="3.90.230.10">
    <property type="entry name" value="Creatinase/methionine aminopeptidase superfamily"/>
    <property type="match status" value="1"/>
</dbReference>
<feature type="binding site" evidence="9">
    <location>
        <position position="282"/>
    </location>
    <ligand>
        <name>a divalent metal cation</name>
        <dbReference type="ChEBI" id="CHEBI:60240"/>
        <label>2</label>
        <note>catalytic</note>
    </ligand>
</feature>
<feature type="compositionally biased region" description="Polar residues" evidence="11">
    <location>
        <begin position="1"/>
        <end position="10"/>
    </location>
</feature>